<dbReference type="InterPro" id="IPR055081">
    <property type="entry name" value="NLP1-9_GAF"/>
</dbReference>
<feature type="region of interest" description="Disordered" evidence="13">
    <location>
        <begin position="540"/>
        <end position="564"/>
    </location>
</feature>
<evidence type="ECO:0000313" key="17">
    <source>
        <dbReference type="Proteomes" id="UP000826656"/>
    </source>
</evidence>
<feature type="region of interest" description="Disordered" evidence="13">
    <location>
        <begin position="587"/>
        <end position="613"/>
    </location>
</feature>
<evidence type="ECO:0000256" key="3">
    <source>
        <dbReference type="ARBA" id="ARBA00022448"/>
    </source>
</evidence>
<feature type="domain" description="RWP-RK" evidence="14">
    <location>
        <begin position="602"/>
        <end position="685"/>
    </location>
</feature>
<evidence type="ECO:0000256" key="4">
    <source>
        <dbReference type="ARBA" id="ARBA00022692"/>
    </source>
</evidence>
<comment type="caution">
    <text evidence="16">The sequence shown here is derived from an EMBL/GenBank/DDBJ whole genome shotgun (WGS) entry which is preliminary data.</text>
</comment>
<reference evidence="16 17" key="1">
    <citation type="journal article" date="2021" name="bioRxiv">
        <title>Chromosome-scale and haplotype-resolved genome assembly of a tetraploid potato cultivar.</title>
        <authorList>
            <person name="Sun H."/>
            <person name="Jiao W.-B."/>
            <person name="Krause K."/>
            <person name="Campoy J.A."/>
            <person name="Goel M."/>
            <person name="Folz-Donahue K."/>
            <person name="Kukat C."/>
            <person name="Huettel B."/>
            <person name="Schneeberger K."/>
        </authorList>
    </citation>
    <scope>NUCLEOTIDE SEQUENCE [LARGE SCALE GENOMIC DNA]</scope>
    <source>
        <strain evidence="16">SolTubOtavaFocal</strain>
        <tissue evidence="16">Leaves</tissue>
    </source>
</reference>
<feature type="compositionally biased region" description="Polar residues" evidence="13">
    <location>
        <begin position="781"/>
        <end position="814"/>
    </location>
</feature>
<dbReference type="Pfam" id="PF02042">
    <property type="entry name" value="RWP-RK"/>
    <property type="match status" value="2"/>
</dbReference>
<feature type="region of interest" description="Disordered" evidence="13">
    <location>
        <begin position="1517"/>
        <end position="1547"/>
    </location>
</feature>
<dbReference type="InterPro" id="IPR005336">
    <property type="entry name" value="MPC"/>
</dbReference>
<dbReference type="InterPro" id="IPR003035">
    <property type="entry name" value="RWP-RK_dom"/>
</dbReference>
<feature type="region of interest" description="Disordered" evidence="13">
    <location>
        <begin position="714"/>
        <end position="739"/>
    </location>
</feature>
<organism evidence="16 17">
    <name type="scientific">Solanum tuberosum</name>
    <name type="common">Potato</name>
    <dbReference type="NCBI Taxonomy" id="4113"/>
    <lineage>
        <taxon>Eukaryota</taxon>
        <taxon>Viridiplantae</taxon>
        <taxon>Streptophyta</taxon>
        <taxon>Embryophyta</taxon>
        <taxon>Tracheophyta</taxon>
        <taxon>Spermatophyta</taxon>
        <taxon>Magnoliopsida</taxon>
        <taxon>eudicotyledons</taxon>
        <taxon>Gunneridae</taxon>
        <taxon>Pentapetalae</taxon>
        <taxon>asterids</taxon>
        <taxon>lamiids</taxon>
        <taxon>Solanales</taxon>
        <taxon>Solanaceae</taxon>
        <taxon>Solanoideae</taxon>
        <taxon>Solaneae</taxon>
        <taxon>Solanum</taxon>
    </lineage>
</organism>
<dbReference type="PANTHER" id="PTHR32002">
    <property type="entry name" value="PROTEIN NLP8"/>
    <property type="match status" value="1"/>
</dbReference>
<dbReference type="EMBL" id="JAIVGD010000005">
    <property type="protein sequence ID" value="KAH0775301.1"/>
    <property type="molecule type" value="Genomic_DNA"/>
</dbReference>
<keyword evidence="11" id="KW-0804">Transcription</keyword>
<feature type="region of interest" description="Disordered" evidence="13">
    <location>
        <begin position="754"/>
        <end position="829"/>
    </location>
</feature>
<protein>
    <submittedName>
        <fullName evidence="16">Uncharacterized protein</fullName>
    </submittedName>
</protein>
<dbReference type="Gene3D" id="1.10.10.60">
    <property type="entry name" value="Homeodomain-like"/>
    <property type="match status" value="1"/>
</dbReference>
<keyword evidence="8" id="KW-0238">DNA-binding</keyword>
<comment type="subcellular location">
    <subcellularLocation>
        <location evidence="1">Mitochondrion inner membrane</location>
        <topology evidence="1">Multi-pass membrane protein</topology>
    </subcellularLocation>
</comment>
<keyword evidence="17" id="KW-1185">Reference proteome</keyword>
<evidence type="ECO:0000259" key="14">
    <source>
        <dbReference type="PROSITE" id="PS51519"/>
    </source>
</evidence>
<dbReference type="SUPFAM" id="SSF54277">
    <property type="entry name" value="CAD &amp; PB1 domains"/>
    <property type="match status" value="2"/>
</dbReference>
<feature type="compositionally biased region" description="Basic residues" evidence="13">
    <location>
        <begin position="603"/>
        <end position="613"/>
    </location>
</feature>
<dbReference type="InterPro" id="IPR053793">
    <property type="entry name" value="PB1-like"/>
</dbReference>
<dbReference type="Pfam" id="PF03650">
    <property type="entry name" value="MPC"/>
    <property type="match status" value="1"/>
</dbReference>
<evidence type="ECO:0000256" key="7">
    <source>
        <dbReference type="ARBA" id="ARBA00023015"/>
    </source>
</evidence>
<evidence type="ECO:0000256" key="5">
    <source>
        <dbReference type="ARBA" id="ARBA00022792"/>
    </source>
</evidence>
<evidence type="ECO:0000259" key="15">
    <source>
        <dbReference type="PROSITE" id="PS51745"/>
    </source>
</evidence>
<dbReference type="SMART" id="SM00666">
    <property type="entry name" value="PB1"/>
    <property type="match status" value="2"/>
</dbReference>
<keyword evidence="12" id="KW-0539">Nucleus</keyword>
<keyword evidence="9" id="KW-0496">Mitochondrion</keyword>
<name>A0ABQ7W3E3_SOLTU</name>
<dbReference type="PANTHER" id="PTHR32002:SF35">
    <property type="entry name" value="PROTEIN NLP6"/>
    <property type="match status" value="1"/>
</dbReference>
<keyword evidence="6" id="KW-1133">Transmembrane helix</keyword>
<dbReference type="Pfam" id="PF00564">
    <property type="entry name" value="PB1"/>
    <property type="match status" value="2"/>
</dbReference>
<feature type="domain" description="PB1" evidence="15">
    <location>
        <begin position="919"/>
        <end position="1001"/>
    </location>
</feature>
<keyword evidence="10" id="KW-0472">Membrane</keyword>
<evidence type="ECO:0000256" key="11">
    <source>
        <dbReference type="ARBA" id="ARBA00023163"/>
    </source>
</evidence>
<evidence type="ECO:0000313" key="16">
    <source>
        <dbReference type="EMBL" id="KAH0775301.1"/>
    </source>
</evidence>
<comment type="similarity">
    <text evidence="2">Belongs to the mitochondrial pyruvate carrier (MPC) (TC 2.A.105) family.</text>
</comment>
<dbReference type="InterPro" id="IPR045012">
    <property type="entry name" value="NLP"/>
</dbReference>
<feature type="domain" description="RWP-RK" evidence="14">
    <location>
        <begin position="1459"/>
        <end position="1544"/>
    </location>
</feature>
<feature type="compositionally biased region" description="Polar residues" evidence="13">
    <location>
        <begin position="545"/>
        <end position="559"/>
    </location>
</feature>
<gene>
    <name evidence="16" type="ORF">KY290_012438</name>
</gene>
<evidence type="ECO:0000256" key="13">
    <source>
        <dbReference type="SAM" id="MobiDB-lite"/>
    </source>
</evidence>
<evidence type="ECO:0000256" key="12">
    <source>
        <dbReference type="ARBA" id="ARBA00023242"/>
    </source>
</evidence>
<feature type="domain" description="PB1" evidence="15">
    <location>
        <begin position="1556"/>
        <end position="1638"/>
    </location>
</feature>
<evidence type="ECO:0000256" key="8">
    <source>
        <dbReference type="ARBA" id="ARBA00023125"/>
    </source>
</evidence>
<dbReference type="Gene3D" id="3.10.20.90">
    <property type="entry name" value="Phosphatidylinositol 3-kinase Catalytic Subunit, Chain A, domain 1"/>
    <property type="match status" value="2"/>
</dbReference>
<dbReference type="PROSITE" id="PS51519">
    <property type="entry name" value="RWP_RK"/>
    <property type="match status" value="2"/>
</dbReference>
<evidence type="ECO:0000256" key="2">
    <source>
        <dbReference type="ARBA" id="ARBA00006416"/>
    </source>
</evidence>
<feature type="compositionally biased region" description="Polar residues" evidence="13">
    <location>
        <begin position="1528"/>
        <end position="1545"/>
    </location>
</feature>
<feature type="region of interest" description="Disordered" evidence="13">
    <location>
        <begin position="1"/>
        <end position="40"/>
    </location>
</feature>
<keyword evidence="3" id="KW-0813">Transport</keyword>
<dbReference type="PROSITE" id="PS51745">
    <property type="entry name" value="PB1"/>
    <property type="match status" value="2"/>
</dbReference>
<keyword evidence="4" id="KW-0812">Transmembrane</keyword>
<dbReference type="Pfam" id="PF22922">
    <property type="entry name" value="GAF_NLP"/>
    <property type="match status" value="2"/>
</dbReference>
<evidence type="ECO:0000256" key="9">
    <source>
        <dbReference type="ARBA" id="ARBA00023128"/>
    </source>
</evidence>
<dbReference type="CDD" id="cd06407">
    <property type="entry name" value="PB1_NLP"/>
    <property type="match status" value="1"/>
</dbReference>
<dbReference type="InterPro" id="IPR034891">
    <property type="entry name" value="PB1_NLP"/>
</dbReference>
<keyword evidence="5" id="KW-0999">Mitochondrion inner membrane</keyword>
<feature type="compositionally biased region" description="Low complexity" evidence="13">
    <location>
        <begin position="27"/>
        <end position="37"/>
    </location>
</feature>
<keyword evidence="7" id="KW-0805">Transcription regulation</keyword>
<evidence type="ECO:0000256" key="10">
    <source>
        <dbReference type="ARBA" id="ARBA00023136"/>
    </source>
</evidence>
<dbReference type="Proteomes" id="UP000826656">
    <property type="component" value="Unassembled WGS sequence"/>
</dbReference>
<dbReference type="InterPro" id="IPR000270">
    <property type="entry name" value="PB1_dom"/>
</dbReference>
<accession>A0ABQ7W3E3</accession>
<sequence length="1821" mass="203955">MSEPEEEMNFIFRSKPKEFAPPPPAPATALQQQQHAAGENHRESLMMDLDLDLDASWSFDQIFAAAASASNPMSPFLVPAASEQPCSPLWAFSDENEDKPNGNALSSGSLRLSNYPRFVTYANEHEAAPETVSVTDDKKRIPLPIKGLAPLDYLDSSCIIKERMTQALRYFKESTGERVLAQIWAPVKNGGRYVLTTSGQPFVLDPDCNGLHQYRMVSLMYMFSVDGETDGVLGLPGRVYRKKLPEWTPNVQYYSSKEFPRLNHALDYNVRGTLALPVFEPSGQSCVGVLELIMTSQKINYAPEVDKVCKALEAVNLKSSEILDYPNHQICNEGRQNALVEILEILTAVCETYKLPLAQTWVPCRHRSVLADGGGFKKSCSSFDGSCMGQVCMSTTDVAFYVVDAHMWGFREACAEHHLQKGQGVAGRAYASQKSCFCEDIGQFCKTEYPLVHYARLFGLSSCLAICLRSTHTGNDDYILEFFLPPNDGDYTDQLALLNSLLLTMKQHFRSLRVASGEELEHNWGSVEIIKASTEEKLGSRFDSVPTTKSLPQSASVANGRTHPDLMEEQQSPVALNVAKGAEGVNGTAEAHNHASVPENKQTGKKSERKRGKAEKTISLEVLQQYFAGSLKDAAKSLGVCPTTMKRICRQHGISRWPSRKINKVNRSLSKLKRVIESVQGADGTFSLTSLAPNSLPVAVGSISWPAGINGSPCKASEYQEEKNEFSNHGTPGSHEEAEPMDQMLGSRIIGNEELSPKQNGFVREGSHRSRTGSFSREESTGTPTSHGSCQGSPSPANESSPQNELVNSPTQESVMKVEGSLEPARQTTGEINLSTSFLMPGLYIPEHTQQQFRGMLVEDAGSSHDLRNLCPAGEAMFDERVPEYSWTNPPCSNGIATNQVPLPVEKMPQFSSRPEVTSVTIKATYREDIIRFRLCLNSGIYKLKEEVAKRLKLEMGTFDIKYLDDDHEWVLITCDADLQECIDISRSSGSNVVRLLVHDIMPNLGSSCESSAVKEKIKLALQRIETSQVILLQFWGLENIEGRNYLSTSGQPFGLRYLYKGLCWYRKHCQGYKYSVDKGENPEQGREKTHLFGPPTRVFQQKLPESSTHVGYYTNEEFPMRDHVLQCGVRTYLALPVFEPIEKNCIGVIELVTVWKGGYLTCEVERVLNPLEAVDLKCPKIFLNKDRKVQAGKHNEGEEFKRMLKIVRETHKLPFIRVWIPCVNLEMDHNGMYIGCTELAMSASNEVYFVADEEMDANDHVYDDYYYDDMLCFRDISKLQPLQKDQGVVGKAFSSGKLCYCKNITEFSIIEYPLVHYARWCGLTTSFAICLKSGDDAYILELFLPPDNGDPIMLLGSILTTMGQHFRNFKFASGQELGNDSSVQVVKASSDKNVDYFHICQARASPFMPEVLHVEDRRNQLMEGNENHTEKEDRQQSMVQSNVLSIDSHVISEKQCVSVTHLQKESRTRTKDSVNYDDLKQHFDKNLSDAAESLQISRSTLKRLCRKYGIRRWPLSKRKKSSESDHQTLTMLSKKNKSVASETTTQKDHESCSSSFTVKATFGDDMMKFKLYTFSRKDDLDNEVAKRLKLPIGRFRINYMDEDNDWIWIACDDDLSDCFNNAQSLGNNTIKMLVLPAAINHHLELSLYYGPSLVGGLFLVLELKMETSGRGGGFNWVIDMSLVVEISEFLPDILTASNHFCNLVPGKDISYSLSEMASFKAFLNSPVGPKTTHFWGPVANWGFVIAGLVDTQKPPEMISGNMTSAMCVYSALFMRFAWMVQPRNYLLLACHASNESVQLYQLSRWAKSQGYLQQNAAKAE</sequence>
<evidence type="ECO:0000256" key="6">
    <source>
        <dbReference type="ARBA" id="ARBA00022989"/>
    </source>
</evidence>
<proteinExistence type="inferred from homology"/>
<evidence type="ECO:0000256" key="1">
    <source>
        <dbReference type="ARBA" id="ARBA00004448"/>
    </source>
</evidence>